<name>A0A5J5BN99_9ASTE</name>
<dbReference type="Proteomes" id="UP000325577">
    <property type="component" value="Linkage Group LG11"/>
</dbReference>
<dbReference type="PANTHER" id="PTHR31115">
    <property type="entry name" value="OS05G0107300 PROTEIN"/>
    <property type="match status" value="1"/>
</dbReference>
<dbReference type="PANTHER" id="PTHR31115:SF4">
    <property type="entry name" value="SPECTRIN BETA CHAIN, BRAIN"/>
    <property type="match status" value="1"/>
</dbReference>
<evidence type="ECO:0000313" key="2">
    <source>
        <dbReference type="EMBL" id="KAA8544238.1"/>
    </source>
</evidence>
<feature type="region of interest" description="Disordered" evidence="1">
    <location>
        <begin position="1124"/>
        <end position="1154"/>
    </location>
</feature>
<feature type="region of interest" description="Disordered" evidence="1">
    <location>
        <begin position="1"/>
        <end position="22"/>
    </location>
</feature>
<feature type="compositionally biased region" description="Basic residues" evidence="1">
    <location>
        <begin position="1135"/>
        <end position="1145"/>
    </location>
</feature>
<feature type="compositionally biased region" description="Polar residues" evidence="1">
    <location>
        <begin position="1"/>
        <end position="17"/>
    </location>
</feature>
<keyword evidence="3" id="KW-1185">Reference proteome</keyword>
<gene>
    <name evidence="2" type="ORF">F0562_022250</name>
</gene>
<accession>A0A5J5BN99</accession>
<dbReference type="EMBL" id="CM018034">
    <property type="protein sequence ID" value="KAA8544238.1"/>
    <property type="molecule type" value="Genomic_DNA"/>
</dbReference>
<feature type="region of interest" description="Disordered" evidence="1">
    <location>
        <begin position="479"/>
        <end position="587"/>
    </location>
</feature>
<sequence length="1265" mass="139150">MLSSGNNLSRGNTNSISPDVPPLPQCLPLESITLGNQKYTRSGELRRVLGVPLGSTSEDHSFGIGHLKPPPPVATEELKNFKDSVQDASRKARDRVKMFHESIFKLDKYREALSSKKRQRIELLSNERSGRANLSKIGSQILRNPRDHATQKLEDKTKPVGLVLKKRIRTSMTDVIRADGRSTVVSRQQTVMEKEKDMLKAGSVGTIQIEEKIRRLSAGGEGWDRKMKRKRSIGAVGNRSINGDRDIKQAMHLKTSADAKLRSSDAQGFRSRSSPGMTGIDKLEESFEPANPNSSISLRNQLERVPSLRDRATISEERVGAKGNNKLNIHEENLAGSLGTMTKVKVSRASRSGSIMTVDSSPDVHPSSGTLEDWEQPTSGNKVPVLGVANNHKRPMTIGSSAPTMTQWAGQRPHKILRTRRANLVSPVSNNDEAQISSQGNKTSNITSRISSHGTGELLLASCSGNVNPKLKMKLENVSSPVGLSEGEESGGRQNKLKEEGADTGEAAGQGRIGRFFPSTKPAVTPMREKLENLPRTRPLQNMRRGSDKNKSKSGRPPMKKLTDRKTSSRAGHMLNSGSADFTGESDDDREQLLAAAKSARNASYLACSGPFWKKMEYIFASVSSQDASCLKQQLSLAEELNESLSQMFGDGYNTMSVLMHKEVPGCSDGRRESCSNQEPDKSDAFCGAFDMGRRLDKVPPLYQRVLSALIEEDESEEFYHQNEGRNMSFQCASDDSHCGSCNHIDVELKDRDRMESEVESEVDLQTQKHCLLDRFSCNKSASSNTHSNRSVSSSLCNNEQWQADDGLSCSDAGLLTGIYQNDLGVPHSSQINVSGISSCQYQMMCLDDRLLLELQSIGLYPETMPDLSEGEERINQDILKLQEDLYQQVGKLKKNLGKIDKAIEYGRDEERRNIDRVVMDQLVEMAYKKRMACRGNHSSKSVVRRVSKQVALAFVKRTLARCRKFEDTGRSCFSDAALQDVIFSVPSCNNEAKSVDCVGPRTASYRYNEACNPQAEAGGSATVAVSSTLERHDTYSDNLDRGSSDARLAISHPSEQAFSKHEAILSKGKKRELLLDDVVGSPSSKATTVIGCTHVGGVKGKRNERERDQNRDILTSNFVSGAGRSALASSRSERKSKAKPKQKTNHLSTPGNEFQGRFMEAMHPGRSAVHGLSQSVSAVSSKVTEEVGLPSPVNIARDSSKVAEEPADFANLRPNELDFMELNAPNELDSLLNFDDVVDDDGLQDHLSKGLSTPMDNLSDLFWS</sequence>
<proteinExistence type="predicted"/>
<organism evidence="2 3">
    <name type="scientific">Nyssa sinensis</name>
    <dbReference type="NCBI Taxonomy" id="561372"/>
    <lineage>
        <taxon>Eukaryota</taxon>
        <taxon>Viridiplantae</taxon>
        <taxon>Streptophyta</taxon>
        <taxon>Embryophyta</taxon>
        <taxon>Tracheophyta</taxon>
        <taxon>Spermatophyta</taxon>
        <taxon>Magnoliopsida</taxon>
        <taxon>eudicotyledons</taxon>
        <taxon>Gunneridae</taxon>
        <taxon>Pentapetalae</taxon>
        <taxon>asterids</taxon>
        <taxon>Cornales</taxon>
        <taxon>Nyssaceae</taxon>
        <taxon>Nyssa</taxon>
    </lineage>
</organism>
<feature type="region of interest" description="Disordered" evidence="1">
    <location>
        <begin position="256"/>
        <end position="278"/>
    </location>
</feature>
<dbReference type="OrthoDB" id="1915143at2759"/>
<protein>
    <submittedName>
        <fullName evidence="2">Uncharacterized protein</fullName>
    </submittedName>
</protein>
<feature type="region of interest" description="Disordered" evidence="1">
    <location>
        <begin position="352"/>
        <end position="380"/>
    </location>
</feature>
<dbReference type="AlphaFoldDB" id="A0A5J5BN99"/>
<evidence type="ECO:0000313" key="3">
    <source>
        <dbReference type="Proteomes" id="UP000325577"/>
    </source>
</evidence>
<reference evidence="2 3" key="1">
    <citation type="submission" date="2019-09" db="EMBL/GenBank/DDBJ databases">
        <title>A chromosome-level genome assembly of the Chinese tupelo Nyssa sinensis.</title>
        <authorList>
            <person name="Yang X."/>
            <person name="Kang M."/>
            <person name="Yang Y."/>
            <person name="Xiong H."/>
            <person name="Wang M."/>
            <person name="Zhang Z."/>
            <person name="Wang Z."/>
            <person name="Wu H."/>
            <person name="Ma T."/>
            <person name="Liu J."/>
            <person name="Xi Z."/>
        </authorList>
    </citation>
    <scope>NUCLEOTIDE SEQUENCE [LARGE SCALE GENOMIC DNA]</scope>
    <source>
        <strain evidence="2">J267</strain>
        <tissue evidence="2">Leaf</tissue>
    </source>
</reference>
<evidence type="ECO:0000256" key="1">
    <source>
        <dbReference type="SAM" id="MobiDB-lite"/>
    </source>
</evidence>
<feature type="compositionally biased region" description="Polar residues" evidence="1">
    <location>
        <begin position="264"/>
        <end position="276"/>
    </location>
</feature>